<keyword evidence="1" id="KW-1133">Transmembrane helix</keyword>
<dbReference type="InterPro" id="IPR025444">
    <property type="entry name" value="Monooxy_af470"/>
</dbReference>
<keyword evidence="3" id="KW-1185">Reference proteome</keyword>
<keyword evidence="1" id="KW-0472">Membrane</keyword>
<dbReference type="Pfam" id="PF13826">
    <property type="entry name" value="Monooxy_af470-like"/>
    <property type="match status" value="1"/>
</dbReference>
<evidence type="ECO:0000256" key="1">
    <source>
        <dbReference type="SAM" id="Phobius"/>
    </source>
</evidence>
<feature type="transmembrane region" description="Helical" evidence="1">
    <location>
        <begin position="39"/>
        <end position="68"/>
    </location>
</feature>
<dbReference type="Proteomes" id="UP000827724">
    <property type="component" value="Unassembled WGS sequence"/>
</dbReference>
<name>A0A9P8QL22_9HYPO</name>
<dbReference type="OrthoDB" id="3202396at2759"/>
<proteinExistence type="predicted"/>
<keyword evidence="1" id="KW-0812">Transmembrane</keyword>
<gene>
    <name evidence="2" type="ORF">Trco_006224</name>
</gene>
<protein>
    <submittedName>
        <fullName evidence="2">Uncharacterized protein</fullName>
    </submittedName>
</protein>
<sequence length="191" mass="21533">MDFQHFAPQIDRFPQPTPKEVASIAYWNTIRDNFTISTWIAIGAILQGLLVVFVRPTVAIAPAALVLFSRFSRAMLAHFGIIRNTQMDGVLMGKYTVQMPNEDGSAPSESADKGIAVIMLGANGFMTCCYFRSVEDIHRFAHSPVHREGWNWWNSFTDSNPHLSIMHEVYSAPKKNWENIFINYHLTGIGA</sequence>
<dbReference type="EMBL" id="JAIWOZ010000005">
    <property type="protein sequence ID" value="KAH6604517.1"/>
    <property type="molecule type" value="Genomic_DNA"/>
</dbReference>
<dbReference type="AlphaFoldDB" id="A0A9P8QL22"/>
<accession>A0A9P8QL22</accession>
<dbReference type="InterPro" id="IPR011008">
    <property type="entry name" value="Dimeric_a/b-barrel"/>
</dbReference>
<comment type="caution">
    <text evidence="2">The sequence shown here is derived from an EMBL/GenBank/DDBJ whole genome shotgun (WGS) entry which is preliminary data.</text>
</comment>
<dbReference type="SUPFAM" id="SSF54909">
    <property type="entry name" value="Dimeric alpha+beta barrel"/>
    <property type="match status" value="1"/>
</dbReference>
<evidence type="ECO:0000313" key="3">
    <source>
        <dbReference type="Proteomes" id="UP000827724"/>
    </source>
</evidence>
<reference evidence="2" key="1">
    <citation type="submission" date="2021-08" db="EMBL/GenBank/DDBJ databases">
        <title>Chromosome-Level Trichoderma cornu-damae using Hi-C Data.</title>
        <authorList>
            <person name="Kim C.S."/>
        </authorList>
    </citation>
    <scope>NUCLEOTIDE SEQUENCE</scope>
    <source>
        <strain evidence="2">KA19-0412C</strain>
    </source>
</reference>
<organism evidence="2 3">
    <name type="scientific">Trichoderma cornu-damae</name>
    <dbReference type="NCBI Taxonomy" id="654480"/>
    <lineage>
        <taxon>Eukaryota</taxon>
        <taxon>Fungi</taxon>
        <taxon>Dikarya</taxon>
        <taxon>Ascomycota</taxon>
        <taxon>Pezizomycotina</taxon>
        <taxon>Sordariomycetes</taxon>
        <taxon>Hypocreomycetidae</taxon>
        <taxon>Hypocreales</taxon>
        <taxon>Hypocreaceae</taxon>
        <taxon>Trichoderma</taxon>
    </lineage>
</organism>
<evidence type="ECO:0000313" key="2">
    <source>
        <dbReference type="EMBL" id="KAH6604517.1"/>
    </source>
</evidence>